<dbReference type="RefSeq" id="WP_169654383.1">
    <property type="nucleotide sequence ID" value="NZ_JABANE010000003.1"/>
</dbReference>
<evidence type="ECO:0000313" key="3">
    <source>
        <dbReference type="Proteomes" id="UP000576082"/>
    </source>
</evidence>
<reference evidence="2 3" key="1">
    <citation type="submission" date="2020-04" db="EMBL/GenBank/DDBJ databases">
        <title>Flammeovirga sp. SR4, a novel species isolated from seawater.</title>
        <authorList>
            <person name="Wang X."/>
        </authorList>
    </citation>
    <scope>NUCLEOTIDE SEQUENCE [LARGE SCALE GENOMIC DNA]</scope>
    <source>
        <strain evidence="2 3">ATCC 23126</strain>
    </source>
</reference>
<evidence type="ECO:0008006" key="4">
    <source>
        <dbReference type="Google" id="ProtNLM"/>
    </source>
</evidence>
<evidence type="ECO:0000313" key="2">
    <source>
        <dbReference type="EMBL" id="NME66636.1"/>
    </source>
</evidence>
<dbReference type="Proteomes" id="UP000576082">
    <property type="component" value="Unassembled WGS sequence"/>
</dbReference>
<dbReference type="AlphaFoldDB" id="A0A7X9NZ80"/>
<organism evidence="2 3">
    <name type="scientific">Flammeovirga aprica JL-4</name>
    <dbReference type="NCBI Taxonomy" id="694437"/>
    <lineage>
        <taxon>Bacteria</taxon>
        <taxon>Pseudomonadati</taxon>
        <taxon>Bacteroidota</taxon>
        <taxon>Cytophagia</taxon>
        <taxon>Cytophagales</taxon>
        <taxon>Flammeovirgaceae</taxon>
        <taxon>Flammeovirga</taxon>
    </lineage>
</organism>
<feature type="chain" id="PRO_5031064241" description="TonB C-terminal domain-containing protein" evidence="1">
    <location>
        <begin position="24"/>
        <end position="276"/>
    </location>
</feature>
<keyword evidence="1" id="KW-0732">Signal</keyword>
<gene>
    <name evidence="2" type="ORF">HHU12_01550</name>
</gene>
<keyword evidence="3" id="KW-1185">Reference proteome</keyword>
<evidence type="ECO:0000256" key="1">
    <source>
        <dbReference type="SAM" id="SignalP"/>
    </source>
</evidence>
<comment type="caution">
    <text evidence="2">The sequence shown here is derived from an EMBL/GenBank/DDBJ whole genome shotgun (WGS) entry which is preliminary data.</text>
</comment>
<feature type="signal peptide" evidence="1">
    <location>
        <begin position="1"/>
        <end position="23"/>
    </location>
</feature>
<accession>A0A7X9NZ80</accession>
<name>A0A7X9NZ80_9BACT</name>
<sequence length="276" mass="32243">MKLLKSSVLTVCVSLLMSLTVFSQEANKTVYYKSKYMKKETKAETPYLRKFQLKDNKVTVLLVKDHMLYEKVVVYPFSKLKKAEDFYFDSSKKKYEGKSYEYTSYNQVNKIVETGIEVKGKRKVNQVTFKGEELLTDGSGILEYVDKRDQTKFKVVYKNHSHASKERVLTSGDTLMWVNNQHQRSEAIFKDGMKSLYEKLNQDIHHSDFKIDETTKIYVKFIVDSNGKVKKDPRHEYSDVETYILSKVEQAGEWKPCTLNNQPYASDLILPLTFHK</sequence>
<dbReference type="EMBL" id="JABANE010000003">
    <property type="protein sequence ID" value="NME66636.1"/>
    <property type="molecule type" value="Genomic_DNA"/>
</dbReference>
<protein>
    <recommendedName>
        <fullName evidence="4">TonB C-terminal domain-containing protein</fullName>
    </recommendedName>
</protein>
<proteinExistence type="predicted"/>